<evidence type="ECO:0000313" key="2">
    <source>
        <dbReference type="EMBL" id="KAJ7082847.1"/>
    </source>
</evidence>
<feature type="region of interest" description="Disordered" evidence="1">
    <location>
        <begin position="339"/>
        <end position="361"/>
    </location>
</feature>
<feature type="compositionally biased region" description="Pro residues" evidence="1">
    <location>
        <begin position="144"/>
        <end position="157"/>
    </location>
</feature>
<reference evidence="2" key="1">
    <citation type="submission" date="2023-03" db="EMBL/GenBank/DDBJ databases">
        <title>Massive genome expansion in bonnet fungi (Mycena s.s.) driven by repeated elements and novel gene families across ecological guilds.</title>
        <authorList>
            <consortium name="Lawrence Berkeley National Laboratory"/>
            <person name="Harder C.B."/>
            <person name="Miyauchi S."/>
            <person name="Viragh M."/>
            <person name="Kuo A."/>
            <person name="Thoen E."/>
            <person name="Andreopoulos B."/>
            <person name="Lu D."/>
            <person name="Skrede I."/>
            <person name="Drula E."/>
            <person name="Henrissat B."/>
            <person name="Morin E."/>
            <person name="Kohler A."/>
            <person name="Barry K."/>
            <person name="LaButti K."/>
            <person name="Morin E."/>
            <person name="Salamov A."/>
            <person name="Lipzen A."/>
            <person name="Mereny Z."/>
            <person name="Hegedus B."/>
            <person name="Baldrian P."/>
            <person name="Stursova M."/>
            <person name="Weitz H."/>
            <person name="Taylor A."/>
            <person name="Grigoriev I.V."/>
            <person name="Nagy L.G."/>
            <person name="Martin F."/>
            <person name="Kauserud H."/>
        </authorList>
    </citation>
    <scope>NUCLEOTIDE SEQUENCE</scope>
    <source>
        <strain evidence="2">CBHHK173m</strain>
    </source>
</reference>
<evidence type="ECO:0000313" key="3">
    <source>
        <dbReference type="Proteomes" id="UP001222325"/>
    </source>
</evidence>
<feature type="compositionally biased region" description="Low complexity" evidence="1">
    <location>
        <begin position="92"/>
        <end position="109"/>
    </location>
</feature>
<sequence length="417" mass="44534">MNTILIKLLPRLRRWQQRRSPPSHRPSKQPQTTIVAGVLDISKEACDAIAAQDREAGLAFEIAFPPQSPTDPRGSCGPAEQMHEGPGFAQAPSSFSSRSSSSCPHSRPPVAGAAAAPLRQVPASGLGQRRNFKGRTLDTSLPLVIPPMPTTPPPRPDPACSGASAASPRSLRRQPRFTDLNTSSPIRRSRTFPLSKNRDPAVRSCPPCIPGAHGDSAAANCSAQVGDAHFTPQSITPAGSPMVLAFPLPLSTTAAAPHHAAREMFPTEVIYAVVEPLVIVKRPMSGAATSASGDTRHESASSSLLDVDPALYALLSELGDVYADLRDSELSLVSISLSSSDEGVTGDADADQDEDEEDLHLDEEVSWRSRYLDGAAWGSPEREAWPCSYALLPVHARSTAWHSVQRSRSLPEFPFGE</sequence>
<dbReference type="Proteomes" id="UP001222325">
    <property type="component" value="Unassembled WGS sequence"/>
</dbReference>
<keyword evidence="3" id="KW-1185">Reference proteome</keyword>
<proteinExistence type="predicted"/>
<organism evidence="2 3">
    <name type="scientific">Mycena belliarum</name>
    <dbReference type="NCBI Taxonomy" id="1033014"/>
    <lineage>
        <taxon>Eukaryota</taxon>
        <taxon>Fungi</taxon>
        <taxon>Dikarya</taxon>
        <taxon>Basidiomycota</taxon>
        <taxon>Agaricomycotina</taxon>
        <taxon>Agaricomycetes</taxon>
        <taxon>Agaricomycetidae</taxon>
        <taxon>Agaricales</taxon>
        <taxon>Marasmiineae</taxon>
        <taxon>Mycenaceae</taxon>
        <taxon>Mycena</taxon>
    </lineage>
</organism>
<feature type="compositionally biased region" description="Acidic residues" evidence="1">
    <location>
        <begin position="348"/>
        <end position="361"/>
    </location>
</feature>
<comment type="caution">
    <text evidence="2">The sequence shown here is derived from an EMBL/GenBank/DDBJ whole genome shotgun (WGS) entry which is preliminary data.</text>
</comment>
<gene>
    <name evidence="2" type="ORF">B0H15DRAFT_431834</name>
</gene>
<dbReference type="EMBL" id="JARJCN010000043">
    <property type="protein sequence ID" value="KAJ7082847.1"/>
    <property type="molecule type" value="Genomic_DNA"/>
</dbReference>
<feature type="region of interest" description="Disordered" evidence="1">
    <location>
        <begin position="61"/>
        <end position="202"/>
    </location>
</feature>
<name>A0AAD6XNU9_9AGAR</name>
<protein>
    <submittedName>
        <fullName evidence="2">Uncharacterized protein</fullName>
    </submittedName>
</protein>
<evidence type="ECO:0000256" key="1">
    <source>
        <dbReference type="SAM" id="MobiDB-lite"/>
    </source>
</evidence>
<accession>A0AAD6XNU9</accession>
<dbReference type="AlphaFoldDB" id="A0AAD6XNU9"/>